<dbReference type="InterPro" id="IPR004265">
    <property type="entry name" value="Dirigent"/>
</dbReference>
<comment type="subcellular location">
    <subcellularLocation>
        <location evidence="4">Secreted</location>
        <location evidence="4">Extracellular space</location>
        <location evidence="4">Apoplast</location>
    </subcellularLocation>
</comment>
<gene>
    <name evidence="5" type="ORF">Tci_381619</name>
</gene>
<keyword evidence="4" id="KW-0052">Apoplast</keyword>
<organism evidence="5">
    <name type="scientific">Tanacetum cinerariifolium</name>
    <name type="common">Dalmatian daisy</name>
    <name type="synonym">Chrysanthemum cinerariifolium</name>
    <dbReference type="NCBI Taxonomy" id="118510"/>
    <lineage>
        <taxon>Eukaryota</taxon>
        <taxon>Viridiplantae</taxon>
        <taxon>Streptophyta</taxon>
        <taxon>Embryophyta</taxon>
        <taxon>Tracheophyta</taxon>
        <taxon>Spermatophyta</taxon>
        <taxon>Magnoliopsida</taxon>
        <taxon>eudicotyledons</taxon>
        <taxon>Gunneridae</taxon>
        <taxon>Pentapetalae</taxon>
        <taxon>asterids</taxon>
        <taxon>campanulids</taxon>
        <taxon>Asterales</taxon>
        <taxon>Asteraceae</taxon>
        <taxon>Asteroideae</taxon>
        <taxon>Anthemideae</taxon>
        <taxon>Anthemidinae</taxon>
        <taxon>Tanacetum</taxon>
    </lineage>
</organism>
<evidence type="ECO:0000256" key="4">
    <source>
        <dbReference type="RuleBase" id="RU363099"/>
    </source>
</evidence>
<dbReference type="InterPro" id="IPR044859">
    <property type="entry name" value="Allene_oxi_cyc_Dirigent"/>
</dbReference>
<dbReference type="GO" id="GO:0048046">
    <property type="term" value="C:apoplast"/>
    <property type="evidence" value="ECO:0007669"/>
    <property type="project" value="UniProtKB-SubCell"/>
</dbReference>
<evidence type="ECO:0000256" key="2">
    <source>
        <dbReference type="ARBA" id="ARBA00011738"/>
    </source>
</evidence>
<reference evidence="5" key="1">
    <citation type="journal article" date="2019" name="Sci. Rep.">
        <title>Draft genome of Tanacetum cinerariifolium, the natural source of mosquito coil.</title>
        <authorList>
            <person name="Yamashiro T."/>
            <person name="Shiraishi A."/>
            <person name="Satake H."/>
            <person name="Nakayama K."/>
        </authorList>
    </citation>
    <scope>NUCLEOTIDE SEQUENCE</scope>
</reference>
<name>A0A699HMB1_TANCI</name>
<comment type="function">
    <text evidence="4">Dirigent proteins impart stereoselectivity on the phenoxy radical-coupling reaction, yielding optically active lignans from two molecules of coniferyl alcohol in the biosynthesis of lignans, flavonolignans, and alkaloids and thus plays a central role in plant secondary metabolism.</text>
</comment>
<comment type="caution">
    <text evidence="5">The sequence shown here is derived from an EMBL/GenBank/DDBJ whole genome shotgun (WGS) entry which is preliminary data.</text>
</comment>
<comment type="similarity">
    <text evidence="1 4">Belongs to the plant dirigent protein family.</text>
</comment>
<accession>A0A699HMB1</accession>
<protein>
    <recommendedName>
        <fullName evidence="4">Dirigent protein</fullName>
    </recommendedName>
</protein>
<dbReference type="Gene3D" id="2.40.480.10">
    <property type="entry name" value="Allene oxide cyclase-like"/>
    <property type="match status" value="1"/>
</dbReference>
<dbReference type="EMBL" id="BKCJ010151542">
    <property type="protein sequence ID" value="GEY09645.1"/>
    <property type="molecule type" value="Genomic_DNA"/>
</dbReference>
<evidence type="ECO:0000313" key="5">
    <source>
        <dbReference type="EMBL" id="GEY09645.1"/>
    </source>
</evidence>
<comment type="subunit">
    <text evidence="2 4">Homodimer.</text>
</comment>
<dbReference type="AlphaFoldDB" id="A0A699HMB1"/>
<sequence length="617" mass="68318">MSITLADPTFLQSVRITPMKRKTEKLSHFKLYWHDIVSGPNPTAITIVQPPAGSKTKKALTGFGLINMIDDPLTEKPEMGSKLLGRAQGLYAASSQEEIGLLMAMNFVFVTGKYNGSTITIMGQNFATHQVREMSIIGGSGLFRFARGYVQASTHTLDVKTGDAYHGFYMALEETLKAFRQWLYRKCMDLHAVSHACHNSDGLVRFSKRSNDMSGYIVGISKPSNKESGTKITEGLILDVELLDRVFKVPITTIECISHGCRLAFSQALKTVLCKVVAQPDSVDAWVRLLLFPRCSLQSIGPRIDKNIGGGNFLKEGATDNTNIKQCLRKVADGHFTAAVKVLSSFGVAPNFDDTFKALEAKHPYKPPLSMPNITFFKPSLVAEIDSMFGCIKSFPKGTSCGRDGTIWRLLVFKVSMKEVGIEMSKYLSDFQFEARVLGGVEAILHTVNRVLSKYHNDGSLAILTVDFSNAFNLVDRSVLLHESTRIWSAMRVQQGDPFRPFLFALTLHPLLYKIKDNCKLLLDAWYPDDGTVIEDSKEVDKVLDIIKVNGPGLGLELNIKKIDIFWPSCNGIKLREGLFPVDIQRSSSGVKLLGGAVSRDADLISEVGYEEGQECY</sequence>
<dbReference type="Pfam" id="PF03018">
    <property type="entry name" value="Dirigent"/>
    <property type="match status" value="1"/>
</dbReference>
<evidence type="ECO:0000256" key="1">
    <source>
        <dbReference type="ARBA" id="ARBA00010746"/>
    </source>
</evidence>
<keyword evidence="3 4" id="KW-0964">Secreted</keyword>
<proteinExistence type="inferred from homology"/>
<dbReference type="GO" id="GO:0009699">
    <property type="term" value="P:phenylpropanoid biosynthetic process"/>
    <property type="evidence" value="ECO:0007669"/>
    <property type="project" value="UniProtKB-ARBA"/>
</dbReference>
<dbReference type="PANTHER" id="PTHR21495">
    <property type="entry name" value="NUCLEOPORIN-RELATED"/>
    <property type="match status" value="1"/>
</dbReference>
<evidence type="ECO:0000256" key="3">
    <source>
        <dbReference type="ARBA" id="ARBA00022525"/>
    </source>
</evidence>